<gene>
    <name evidence="2" type="ORF">XU08_C0003G0105</name>
</gene>
<dbReference type="SUPFAM" id="SSF88697">
    <property type="entry name" value="PUA domain-like"/>
    <property type="match status" value="1"/>
</dbReference>
<feature type="domain" description="ASCH" evidence="1">
    <location>
        <begin position="21"/>
        <end position="96"/>
    </location>
</feature>
<evidence type="ECO:0000313" key="2">
    <source>
        <dbReference type="EMBL" id="KRT67429.1"/>
    </source>
</evidence>
<dbReference type="Gene3D" id="2.30.130.30">
    <property type="entry name" value="Hypothetical protein"/>
    <property type="match status" value="1"/>
</dbReference>
<dbReference type="CDD" id="cd06554">
    <property type="entry name" value="ASCH_ASC-1_like"/>
    <property type="match status" value="1"/>
</dbReference>
<sequence length="154" mass="17821">MDGSLREPRFGEWPNNGLLALSVRQPWANLIVLGLKDIEIRTWATKYRGRLLIHAGMTFDRVAMWRFPMETVPRGAIIGSVKLAEILRFTRKTWKEEGDRHLDTGQFPLETAYAWILEDQRPFSEPIPYKGALKLFRVDSEPVRQALLASQTQR</sequence>
<evidence type="ECO:0000313" key="3">
    <source>
        <dbReference type="Proteomes" id="UP000051297"/>
    </source>
</evidence>
<dbReference type="Pfam" id="PF04266">
    <property type="entry name" value="ASCH"/>
    <property type="match status" value="1"/>
</dbReference>
<name>A0A0T5ZXQ6_UNCKA</name>
<dbReference type="Proteomes" id="UP000051297">
    <property type="component" value="Unassembled WGS sequence"/>
</dbReference>
<dbReference type="STRING" id="1576480.XU08_C0003G0105"/>
<reference evidence="2 3" key="1">
    <citation type="submission" date="2015-05" db="EMBL/GenBank/DDBJ databases">
        <title>Critical biogeochemical functions in the subsurface are associated with bacteria from new phyla and little studied lineages.</title>
        <authorList>
            <person name="Hug L.A."/>
            <person name="Thomas B.C."/>
            <person name="Sharon I."/>
            <person name="Brown C.T."/>
            <person name="Sharma R."/>
            <person name="Hettich R.L."/>
            <person name="Wilkins M.J."/>
            <person name="Williams K.H."/>
            <person name="Singh A."/>
            <person name="Banfield J.F."/>
        </authorList>
    </citation>
    <scope>NUCLEOTIDE SEQUENCE [LARGE SCALE GENOMIC DNA]</scope>
    <source>
        <strain evidence="2">CSP1-7</strain>
    </source>
</reference>
<protein>
    <recommendedName>
        <fullName evidence="1">ASCH domain-containing protein</fullName>
    </recommendedName>
</protein>
<dbReference type="InterPro" id="IPR007374">
    <property type="entry name" value="ASCH_domain"/>
</dbReference>
<dbReference type="AlphaFoldDB" id="A0A0T5ZXQ6"/>
<accession>A0A0T5ZXQ6</accession>
<proteinExistence type="predicted"/>
<organism evidence="2 3">
    <name type="scientific">candidate division WWE3 bacterium CSP1-7</name>
    <dbReference type="NCBI Taxonomy" id="1576480"/>
    <lineage>
        <taxon>Bacteria</taxon>
        <taxon>Katanobacteria</taxon>
    </lineage>
</organism>
<dbReference type="InterPro" id="IPR015947">
    <property type="entry name" value="PUA-like_sf"/>
</dbReference>
<comment type="caution">
    <text evidence="2">The sequence shown here is derived from an EMBL/GenBank/DDBJ whole genome shotgun (WGS) entry which is preliminary data.</text>
</comment>
<dbReference type="EMBL" id="LDXK01000003">
    <property type="protein sequence ID" value="KRT67429.1"/>
    <property type="molecule type" value="Genomic_DNA"/>
</dbReference>
<evidence type="ECO:0000259" key="1">
    <source>
        <dbReference type="Pfam" id="PF04266"/>
    </source>
</evidence>